<gene>
    <name evidence="2" type="ORF">OVA965_LOCUS32425</name>
    <name evidence="3" type="ORF">TMI583_LOCUS33283</name>
</gene>
<keyword evidence="1" id="KW-1133">Transmembrane helix</keyword>
<dbReference type="Proteomes" id="UP000682733">
    <property type="component" value="Unassembled WGS sequence"/>
</dbReference>
<evidence type="ECO:0000313" key="3">
    <source>
        <dbReference type="EMBL" id="CAF4195713.1"/>
    </source>
</evidence>
<comment type="caution">
    <text evidence="3">The sequence shown here is derived from an EMBL/GenBank/DDBJ whole genome shotgun (WGS) entry which is preliminary data.</text>
</comment>
<proteinExistence type="predicted"/>
<dbReference type="AlphaFoldDB" id="A0A8S2RY11"/>
<feature type="transmembrane region" description="Helical" evidence="1">
    <location>
        <begin position="106"/>
        <end position="132"/>
    </location>
</feature>
<evidence type="ECO:0000313" key="2">
    <source>
        <dbReference type="EMBL" id="CAF1387888.1"/>
    </source>
</evidence>
<feature type="non-terminal residue" evidence="3">
    <location>
        <position position="1"/>
    </location>
</feature>
<feature type="transmembrane region" description="Helical" evidence="1">
    <location>
        <begin position="144"/>
        <end position="169"/>
    </location>
</feature>
<keyword evidence="1" id="KW-0812">Transmembrane</keyword>
<dbReference type="EMBL" id="CAJNOK010025262">
    <property type="protein sequence ID" value="CAF1387888.1"/>
    <property type="molecule type" value="Genomic_DNA"/>
</dbReference>
<evidence type="ECO:0000256" key="1">
    <source>
        <dbReference type="SAM" id="Phobius"/>
    </source>
</evidence>
<dbReference type="Proteomes" id="UP000677228">
    <property type="component" value="Unassembled WGS sequence"/>
</dbReference>
<protein>
    <submittedName>
        <fullName evidence="3">Uncharacterized protein</fullName>
    </submittedName>
</protein>
<accession>A0A8S2RY11</accession>
<feature type="transmembrane region" description="Helical" evidence="1">
    <location>
        <begin position="78"/>
        <end position="100"/>
    </location>
</feature>
<feature type="transmembrane region" description="Helical" evidence="1">
    <location>
        <begin position="6"/>
        <end position="25"/>
    </location>
</feature>
<sequence length="173" mass="17235">SNMVNLKAFIAGGLLLVSGILFIVANADPSWVKATSGGVTLGRAGLWKSCGLNLCISNTCPKAAASQPKCIQLQVARALITVACLISIISALCLMAGGALSVPKALAYVGIGLAVVTFICGLVGFAVGISALKTGGPGKMGAAAACAIIAWILALIGAICSFVFTFVFVSSSA</sequence>
<name>A0A8S2RY11_9BILA</name>
<keyword evidence="1" id="KW-0472">Membrane</keyword>
<dbReference type="Gene3D" id="1.20.140.150">
    <property type="match status" value="1"/>
</dbReference>
<organism evidence="3 4">
    <name type="scientific">Didymodactylos carnosus</name>
    <dbReference type="NCBI Taxonomy" id="1234261"/>
    <lineage>
        <taxon>Eukaryota</taxon>
        <taxon>Metazoa</taxon>
        <taxon>Spiralia</taxon>
        <taxon>Gnathifera</taxon>
        <taxon>Rotifera</taxon>
        <taxon>Eurotatoria</taxon>
        <taxon>Bdelloidea</taxon>
        <taxon>Philodinida</taxon>
        <taxon>Philodinidae</taxon>
        <taxon>Didymodactylos</taxon>
    </lineage>
</organism>
<evidence type="ECO:0000313" key="4">
    <source>
        <dbReference type="Proteomes" id="UP000682733"/>
    </source>
</evidence>
<dbReference type="EMBL" id="CAJOBA010046965">
    <property type="protein sequence ID" value="CAF4195713.1"/>
    <property type="molecule type" value="Genomic_DNA"/>
</dbReference>
<reference evidence="3" key="1">
    <citation type="submission" date="2021-02" db="EMBL/GenBank/DDBJ databases">
        <authorList>
            <person name="Nowell W R."/>
        </authorList>
    </citation>
    <scope>NUCLEOTIDE SEQUENCE</scope>
</reference>